<proteinExistence type="predicted"/>
<protein>
    <submittedName>
        <fullName evidence="2">Uncharacterized protein</fullName>
    </submittedName>
</protein>
<organism evidence="2 3">
    <name type="scientific">Allokutzneria albata</name>
    <name type="common">Kibdelosporangium albatum</name>
    <dbReference type="NCBI Taxonomy" id="211114"/>
    <lineage>
        <taxon>Bacteria</taxon>
        <taxon>Bacillati</taxon>
        <taxon>Actinomycetota</taxon>
        <taxon>Actinomycetes</taxon>
        <taxon>Pseudonocardiales</taxon>
        <taxon>Pseudonocardiaceae</taxon>
        <taxon>Allokutzneria</taxon>
    </lineage>
</organism>
<reference evidence="2 3" key="1">
    <citation type="submission" date="2016-10" db="EMBL/GenBank/DDBJ databases">
        <authorList>
            <person name="de Groot N.N."/>
        </authorList>
    </citation>
    <scope>NUCLEOTIDE SEQUENCE [LARGE SCALE GENOMIC DNA]</scope>
    <source>
        <strain evidence="2 3">DSM 44149</strain>
    </source>
</reference>
<sequence length="175" mass="18932">MKIKALAVAATTLLLAGTAHAGIRQFQDGFENSPATEWTVVGHAGFDVNIGNARSGRNNAWLHAGGGASVQSYLSTEVHAGVNGPSTCTVQAYANALNGRSTEIDEVSVYDDTNTISRRVHMYLHPGSGYEPISIDDIKIDGYRKFKIMFRLQDSGRGHDGEWVRLDDLTVSCAY</sequence>
<dbReference type="RefSeq" id="WP_052408077.1">
    <property type="nucleotide sequence ID" value="NZ_JOEF01000034.1"/>
</dbReference>
<evidence type="ECO:0000313" key="2">
    <source>
        <dbReference type="EMBL" id="SDM46955.1"/>
    </source>
</evidence>
<dbReference type="eggNOG" id="ENOG5030NE2">
    <property type="taxonomic scope" value="Bacteria"/>
</dbReference>
<dbReference type="OrthoDB" id="284233at2"/>
<dbReference type="STRING" id="211114.SAMN04489726_1779"/>
<gene>
    <name evidence="2" type="ORF">SAMN04489726_1779</name>
</gene>
<dbReference type="EMBL" id="LT629701">
    <property type="protein sequence ID" value="SDM46955.1"/>
    <property type="molecule type" value="Genomic_DNA"/>
</dbReference>
<feature type="chain" id="PRO_5009245604" evidence="1">
    <location>
        <begin position="22"/>
        <end position="175"/>
    </location>
</feature>
<evidence type="ECO:0000313" key="3">
    <source>
        <dbReference type="Proteomes" id="UP000183376"/>
    </source>
</evidence>
<name>A0A1G9TIL4_ALLAB</name>
<evidence type="ECO:0000256" key="1">
    <source>
        <dbReference type="SAM" id="SignalP"/>
    </source>
</evidence>
<dbReference type="Gene3D" id="2.60.120.260">
    <property type="entry name" value="Galactose-binding domain-like"/>
    <property type="match status" value="1"/>
</dbReference>
<accession>A0A1G9TIL4</accession>
<keyword evidence="3" id="KW-1185">Reference proteome</keyword>
<keyword evidence="1" id="KW-0732">Signal</keyword>
<feature type="signal peptide" evidence="1">
    <location>
        <begin position="1"/>
        <end position="21"/>
    </location>
</feature>
<dbReference type="AlphaFoldDB" id="A0A1G9TIL4"/>
<dbReference type="Proteomes" id="UP000183376">
    <property type="component" value="Chromosome I"/>
</dbReference>